<dbReference type="SUPFAM" id="SSF54534">
    <property type="entry name" value="FKBP-like"/>
    <property type="match status" value="1"/>
</dbReference>
<reference evidence="16 17" key="1">
    <citation type="submission" date="2016-12" db="EMBL/GenBank/DDBJ databases">
        <title>Diversity of luminous bacteria.</title>
        <authorList>
            <person name="Yoshizawa S."/>
            <person name="Kogure K."/>
        </authorList>
    </citation>
    <scope>NUCLEOTIDE SEQUENCE [LARGE SCALE GENOMIC DNA]</scope>
    <source>
        <strain evidence="16 17">ATCC 33715</strain>
    </source>
</reference>
<keyword evidence="8 12" id="KW-0143">Chaperone</keyword>
<dbReference type="GO" id="GO:0044183">
    <property type="term" value="F:protein folding chaperone"/>
    <property type="evidence" value="ECO:0007669"/>
    <property type="project" value="TreeGrafter"/>
</dbReference>
<keyword evidence="6 12" id="KW-0132">Cell division</keyword>
<dbReference type="GO" id="GO:0051301">
    <property type="term" value="P:cell division"/>
    <property type="evidence" value="ECO:0007669"/>
    <property type="project" value="UniProtKB-KW"/>
</dbReference>
<dbReference type="InterPro" id="IPR036611">
    <property type="entry name" value="Trigger_fac_ribosome-bd_sf"/>
</dbReference>
<dbReference type="Gene3D" id="3.30.70.1050">
    <property type="entry name" value="Trigger factor ribosome-binding domain"/>
    <property type="match status" value="1"/>
</dbReference>
<evidence type="ECO:0000256" key="14">
    <source>
        <dbReference type="RuleBase" id="RU003914"/>
    </source>
</evidence>
<dbReference type="PROSITE" id="PS50059">
    <property type="entry name" value="FKBP_PPIASE"/>
    <property type="match status" value="1"/>
</dbReference>
<dbReference type="RefSeq" id="WP_105054268.1">
    <property type="nucleotide sequence ID" value="NZ_CAWNRT010000001.1"/>
</dbReference>
<dbReference type="Pfam" id="PF05698">
    <property type="entry name" value="Trigger_C"/>
    <property type="match status" value="1"/>
</dbReference>
<comment type="domain">
    <text evidence="12">Consists of 3 domains; the N-terminus binds the ribosome, the middle domain has PPIase activity, while the C-terminus has intrinsic chaperone activity on its own.</text>
</comment>
<keyword evidence="9 12" id="KW-0413">Isomerase</keyword>
<evidence type="ECO:0000256" key="2">
    <source>
        <dbReference type="ARBA" id="ARBA00005464"/>
    </source>
</evidence>
<dbReference type="AlphaFoldDB" id="A0A2S7XBP4"/>
<dbReference type="OrthoDB" id="9767721at2"/>
<dbReference type="SUPFAM" id="SSF109998">
    <property type="entry name" value="Triger factor/SurA peptide-binding domain-like"/>
    <property type="match status" value="1"/>
</dbReference>
<proteinExistence type="inferred from homology"/>
<dbReference type="GO" id="GO:0043335">
    <property type="term" value="P:protein unfolding"/>
    <property type="evidence" value="ECO:0007669"/>
    <property type="project" value="TreeGrafter"/>
</dbReference>
<dbReference type="GO" id="GO:0051083">
    <property type="term" value="P:'de novo' cotranslational protein folding"/>
    <property type="evidence" value="ECO:0007669"/>
    <property type="project" value="TreeGrafter"/>
</dbReference>
<sequence>MQVTVETKEGLERVLTITVPAANIEDAVNAELRNIAKNRRFDGFRKGKVPMKMVAKMYGSAVRHDKMGEVMQRHFIEAIVKDKINPAGAPTFTPVEFAEGQDLVFTATFEIYPEVALQGLDKVVVEKPQVEVKDEDVAEMLETLRKQQSTWTDADVAAEDGTRATINFVGSIDGELFEGGKADNFPLEMGQGRMIPGFEDGIKGKKAGDELTIDVNFPEDYHAENLKGKAAQFAITVVKVEARELPELNDEFVTKFGAEGGVEGLKAEVRKNMERELAQAVKNKIKEQAINGLVEQNDIDVPSALIDQEVQVLRQQAVQRFGGNADTAPELPRELFEEQAKRRVVVGLLLGEVIKTEELKADDEKVKALINEMASAYEDPTEVVAYYEGNEQMMNNMRNVALEEQAVEAILAKAQVSEKAVGFNELMNQQPA</sequence>
<gene>
    <name evidence="12" type="primary">tig</name>
    <name evidence="16" type="ORF">BTO22_03345</name>
</gene>
<evidence type="ECO:0000256" key="3">
    <source>
        <dbReference type="ARBA" id="ARBA00013194"/>
    </source>
</evidence>
<keyword evidence="7 12" id="KW-0697">Rotamase</keyword>
<evidence type="ECO:0000256" key="11">
    <source>
        <dbReference type="ARBA" id="ARBA00029986"/>
    </source>
</evidence>
<dbReference type="HAMAP" id="MF_00303">
    <property type="entry name" value="Trigger_factor_Tig"/>
    <property type="match status" value="1"/>
</dbReference>
<dbReference type="InterPro" id="IPR046357">
    <property type="entry name" value="PPIase_dom_sf"/>
</dbReference>
<dbReference type="FunFam" id="3.10.50.40:FF:000001">
    <property type="entry name" value="Trigger factor"/>
    <property type="match status" value="1"/>
</dbReference>
<dbReference type="InterPro" id="IPR037041">
    <property type="entry name" value="Trigger_fac_C_sf"/>
</dbReference>
<evidence type="ECO:0000256" key="6">
    <source>
        <dbReference type="ARBA" id="ARBA00022618"/>
    </source>
</evidence>
<dbReference type="EC" id="5.2.1.8" evidence="3 12"/>
<dbReference type="Proteomes" id="UP000239263">
    <property type="component" value="Unassembled WGS sequence"/>
</dbReference>
<dbReference type="GO" id="GO:0043022">
    <property type="term" value="F:ribosome binding"/>
    <property type="evidence" value="ECO:0007669"/>
    <property type="project" value="TreeGrafter"/>
</dbReference>
<dbReference type="GO" id="GO:0015031">
    <property type="term" value="P:protein transport"/>
    <property type="evidence" value="ECO:0007669"/>
    <property type="project" value="UniProtKB-UniRule"/>
</dbReference>
<dbReference type="InterPro" id="IPR027304">
    <property type="entry name" value="Trigger_fact/SurA_dom_sf"/>
</dbReference>
<dbReference type="SUPFAM" id="SSF102735">
    <property type="entry name" value="Trigger factor ribosome-binding domain"/>
    <property type="match status" value="1"/>
</dbReference>
<evidence type="ECO:0000256" key="9">
    <source>
        <dbReference type="ARBA" id="ARBA00023235"/>
    </source>
</evidence>
<dbReference type="InterPro" id="IPR001179">
    <property type="entry name" value="PPIase_FKBP_dom"/>
</dbReference>
<evidence type="ECO:0000256" key="1">
    <source>
        <dbReference type="ARBA" id="ARBA00000971"/>
    </source>
</evidence>
<name>A0A2S7XBP4_9GAMM</name>
<dbReference type="InterPro" id="IPR005215">
    <property type="entry name" value="Trig_fac"/>
</dbReference>
<evidence type="ECO:0000256" key="7">
    <source>
        <dbReference type="ARBA" id="ARBA00023110"/>
    </source>
</evidence>
<evidence type="ECO:0000256" key="8">
    <source>
        <dbReference type="ARBA" id="ARBA00023186"/>
    </source>
</evidence>
<evidence type="ECO:0000256" key="12">
    <source>
        <dbReference type="HAMAP-Rule" id="MF_00303"/>
    </source>
</evidence>
<comment type="subcellular location">
    <subcellularLocation>
        <location evidence="12">Cytoplasm</location>
    </subcellularLocation>
    <text evidence="12">About half TF is bound to the ribosome near the polypeptide exit tunnel while the other half is free in the cytoplasm.</text>
</comment>
<dbReference type="Pfam" id="PF05697">
    <property type="entry name" value="Trigger_N"/>
    <property type="match status" value="1"/>
</dbReference>
<keyword evidence="10 12" id="KW-0131">Cell cycle</keyword>
<dbReference type="Pfam" id="PF00254">
    <property type="entry name" value="FKBP_C"/>
    <property type="match status" value="1"/>
</dbReference>
<evidence type="ECO:0000313" key="16">
    <source>
        <dbReference type="EMBL" id="PQJ88667.1"/>
    </source>
</evidence>
<dbReference type="InterPro" id="IPR008880">
    <property type="entry name" value="Trigger_fac_C"/>
</dbReference>
<comment type="similarity">
    <text evidence="2 12 14">Belongs to the FKBP-type PPIase family. Tig subfamily.</text>
</comment>
<comment type="function">
    <text evidence="12">Involved in protein export. Acts as a chaperone by maintaining the newly synthesized protein in an open conformation. Functions as a peptidyl-prolyl cis-trans isomerase.</text>
</comment>
<dbReference type="PIRSF" id="PIRSF003095">
    <property type="entry name" value="Trigger_factor"/>
    <property type="match status" value="1"/>
</dbReference>
<feature type="domain" description="PPIase FKBP-type" evidence="15">
    <location>
        <begin position="161"/>
        <end position="246"/>
    </location>
</feature>
<dbReference type="EMBL" id="MSCO01000001">
    <property type="protein sequence ID" value="PQJ88667.1"/>
    <property type="molecule type" value="Genomic_DNA"/>
</dbReference>
<accession>A0A2S7XBP4</accession>
<evidence type="ECO:0000256" key="5">
    <source>
        <dbReference type="ARBA" id="ARBA00022490"/>
    </source>
</evidence>
<evidence type="ECO:0000256" key="10">
    <source>
        <dbReference type="ARBA" id="ARBA00023306"/>
    </source>
</evidence>
<protein>
    <recommendedName>
        <fullName evidence="4 12">Trigger factor</fullName>
        <shortName evidence="12">TF</shortName>
        <ecNumber evidence="3 12">5.2.1.8</ecNumber>
    </recommendedName>
    <alternativeName>
        <fullName evidence="11 12">PPIase</fullName>
    </alternativeName>
</protein>
<dbReference type="PANTHER" id="PTHR30560:SF3">
    <property type="entry name" value="TRIGGER FACTOR-LIKE PROTEIN TIG, CHLOROPLASTIC"/>
    <property type="match status" value="1"/>
</dbReference>
<comment type="catalytic activity">
    <reaction evidence="1 12 13">
        <text>[protein]-peptidylproline (omega=180) = [protein]-peptidylproline (omega=0)</text>
        <dbReference type="Rhea" id="RHEA:16237"/>
        <dbReference type="Rhea" id="RHEA-COMP:10747"/>
        <dbReference type="Rhea" id="RHEA-COMP:10748"/>
        <dbReference type="ChEBI" id="CHEBI:83833"/>
        <dbReference type="ChEBI" id="CHEBI:83834"/>
        <dbReference type="EC" id="5.2.1.8"/>
    </reaction>
</comment>
<dbReference type="FunFam" id="3.30.70.1050:FF:000001">
    <property type="entry name" value="Trigger factor"/>
    <property type="match status" value="1"/>
</dbReference>
<evidence type="ECO:0000256" key="13">
    <source>
        <dbReference type="PROSITE-ProRule" id="PRU00277"/>
    </source>
</evidence>
<dbReference type="Gene3D" id="1.10.3120.10">
    <property type="entry name" value="Trigger factor, C-terminal domain"/>
    <property type="match status" value="1"/>
</dbReference>
<dbReference type="PANTHER" id="PTHR30560">
    <property type="entry name" value="TRIGGER FACTOR CHAPERONE AND PEPTIDYL-PROLYL CIS/TRANS ISOMERASE"/>
    <property type="match status" value="1"/>
</dbReference>
<dbReference type="NCBIfam" id="TIGR00115">
    <property type="entry name" value="tig"/>
    <property type="match status" value="1"/>
</dbReference>
<organism evidence="16 17">
    <name type="scientific">Aliivibrio sifiae</name>
    <dbReference type="NCBI Taxonomy" id="566293"/>
    <lineage>
        <taxon>Bacteria</taxon>
        <taxon>Pseudomonadati</taxon>
        <taxon>Pseudomonadota</taxon>
        <taxon>Gammaproteobacteria</taxon>
        <taxon>Vibrionales</taxon>
        <taxon>Vibrionaceae</taxon>
        <taxon>Aliivibrio</taxon>
    </lineage>
</organism>
<dbReference type="GO" id="GO:0003755">
    <property type="term" value="F:peptidyl-prolyl cis-trans isomerase activity"/>
    <property type="evidence" value="ECO:0007669"/>
    <property type="project" value="UniProtKB-UniRule"/>
</dbReference>
<evidence type="ECO:0000256" key="4">
    <source>
        <dbReference type="ARBA" id="ARBA00016902"/>
    </source>
</evidence>
<keyword evidence="5 12" id="KW-0963">Cytoplasm</keyword>
<dbReference type="InterPro" id="IPR008881">
    <property type="entry name" value="Trigger_fac_ribosome-bd_bac"/>
</dbReference>
<evidence type="ECO:0000259" key="15">
    <source>
        <dbReference type="PROSITE" id="PS50059"/>
    </source>
</evidence>
<dbReference type="Gene3D" id="3.10.50.40">
    <property type="match status" value="1"/>
</dbReference>
<comment type="caution">
    <text evidence="16">The sequence shown here is derived from an EMBL/GenBank/DDBJ whole genome shotgun (WGS) entry which is preliminary data.</text>
</comment>
<evidence type="ECO:0000313" key="17">
    <source>
        <dbReference type="Proteomes" id="UP000239263"/>
    </source>
</evidence>
<dbReference type="GO" id="GO:0005737">
    <property type="term" value="C:cytoplasm"/>
    <property type="evidence" value="ECO:0007669"/>
    <property type="project" value="UniProtKB-SubCell"/>
</dbReference>